<dbReference type="AlphaFoldDB" id="A0A084SHC8"/>
<dbReference type="Proteomes" id="UP000028547">
    <property type="component" value="Unassembled WGS sequence"/>
</dbReference>
<sequence length="554" mass="61202">MNDSRTIAEGFLTHQVTNQAPPLTYDAWATDTVLREAVTREGGGWAEDELAKYGPVVGGELMQLGFTANENKPRFRPFDRYGNRLDEVEFHPAYHRLMELGIAHGVPNFAWRHEDKPGAHVARMALFYLHNQADQGTSCPLTMTYASVPTLRRQPELAREWMPRVSSTTYDARFIPAARKQGATIGMGMTEKQGGSDVRTNSTRAHPLGSRGPGQPYALVGHKWFFSAPMSDAFLVLAQAEGGLSCFLLPRFTPDGERNAIRVQRLKDKLGDWSNASSEVEFHGATAWMVGEEGRGVSTILEMVALTRQDCMIGSSGQMRQALVQAIHHTRYRKAFSKRLIEQPLMMNVLADLALESEAHTVLTARVSRAVDASHREAREAAFGRIATAIGKYWVCKRAPAFINEAQECLGGAGYVEESNLARLYRQAPLNSIWEGSGNIQCLDMLRAVTREPASRDALFEELLAARGGHPALDAEVARLTKEFDDQGTLESRARYIVERLALALQASLLIRAGNKQVSDIFCESRLAGAHGQTFGTLPGHAPFHALIQRAFAE</sequence>
<evidence type="ECO:0000313" key="9">
    <source>
        <dbReference type="EMBL" id="KFA87863.1"/>
    </source>
</evidence>
<dbReference type="InterPro" id="IPR006091">
    <property type="entry name" value="Acyl-CoA_Oxase/DH_mid-dom"/>
</dbReference>
<dbReference type="EMBL" id="JPMI01000322">
    <property type="protein sequence ID" value="KFA87863.1"/>
    <property type="molecule type" value="Genomic_DNA"/>
</dbReference>
<evidence type="ECO:0000259" key="8">
    <source>
        <dbReference type="Pfam" id="PF18158"/>
    </source>
</evidence>
<dbReference type="InterPro" id="IPR041504">
    <property type="entry name" value="AidB_N"/>
</dbReference>
<feature type="region of interest" description="Disordered" evidence="5">
    <location>
        <begin position="187"/>
        <end position="212"/>
    </location>
</feature>
<dbReference type="GO" id="GO:0003995">
    <property type="term" value="F:acyl-CoA dehydrogenase activity"/>
    <property type="evidence" value="ECO:0007669"/>
    <property type="project" value="TreeGrafter"/>
</dbReference>
<dbReference type="InterPro" id="IPR009075">
    <property type="entry name" value="AcylCo_DH/oxidase_C"/>
</dbReference>
<evidence type="ECO:0000259" key="6">
    <source>
        <dbReference type="Pfam" id="PF00441"/>
    </source>
</evidence>
<feature type="domain" description="Acyl-CoA dehydrogenase/oxidase C-terminal" evidence="6">
    <location>
        <begin position="294"/>
        <end position="449"/>
    </location>
</feature>
<organism evidence="9 10">
    <name type="scientific">Archangium violaceum Cb vi76</name>
    <dbReference type="NCBI Taxonomy" id="1406225"/>
    <lineage>
        <taxon>Bacteria</taxon>
        <taxon>Pseudomonadati</taxon>
        <taxon>Myxococcota</taxon>
        <taxon>Myxococcia</taxon>
        <taxon>Myxococcales</taxon>
        <taxon>Cystobacterineae</taxon>
        <taxon>Archangiaceae</taxon>
        <taxon>Archangium</taxon>
    </lineage>
</organism>
<feature type="domain" description="Adaptive response protein AidB N-terminal" evidence="8">
    <location>
        <begin position="18"/>
        <end position="172"/>
    </location>
</feature>
<keyword evidence="4" id="KW-0560">Oxidoreductase</keyword>
<comment type="cofactor">
    <cofactor evidence="4">
        <name>FAD</name>
        <dbReference type="ChEBI" id="CHEBI:57692"/>
    </cofactor>
</comment>
<evidence type="ECO:0000256" key="1">
    <source>
        <dbReference type="ARBA" id="ARBA00009347"/>
    </source>
</evidence>
<comment type="caution">
    <text evidence="9">The sequence shown here is derived from an EMBL/GenBank/DDBJ whole genome shotgun (WGS) entry which is preliminary data.</text>
</comment>
<keyword evidence="3 4" id="KW-0274">FAD</keyword>
<dbReference type="InterPro" id="IPR009100">
    <property type="entry name" value="AcylCoA_DH/oxidase_NM_dom_sf"/>
</dbReference>
<keyword evidence="2 4" id="KW-0285">Flavoprotein</keyword>
<dbReference type="Gene3D" id="2.40.110.20">
    <property type="match status" value="1"/>
</dbReference>
<dbReference type="RefSeq" id="WP_043410526.1">
    <property type="nucleotide sequence ID" value="NZ_JPMI01000322.1"/>
</dbReference>
<dbReference type="NCBIfam" id="NF008594">
    <property type="entry name" value="PRK11561.1"/>
    <property type="match status" value="1"/>
</dbReference>
<name>A0A084SHC8_9BACT</name>
<dbReference type="Pfam" id="PF02770">
    <property type="entry name" value="Acyl-CoA_dh_M"/>
    <property type="match status" value="1"/>
</dbReference>
<comment type="similarity">
    <text evidence="1 4">Belongs to the acyl-CoA dehydrogenase family.</text>
</comment>
<evidence type="ECO:0000259" key="7">
    <source>
        <dbReference type="Pfam" id="PF02770"/>
    </source>
</evidence>
<gene>
    <name evidence="9" type="ORF">Q664_44530</name>
</gene>
<protein>
    <submittedName>
        <fullName evidence="9">Acyl-CoA dehydrogenase</fullName>
    </submittedName>
</protein>
<reference evidence="9 10" key="1">
    <citation type="submission" date="2014-07" db="EMBL/GenBank/DDBJ databases">
        <title>Draft Genome Sequence of Gephyronic Acid Producer, Cystobacter violaceus Strain Cb vi76.</title>
        <authorList>
            <person name="Stevens D.C."/>
            <person name="Young J."/>
            <person name="Carmichael R."/>
            <person name="Tan J."/>
            <person name="Taylor R.E."/>
        </authorList>
    </citation>
    <scope>NUCLEOTIDE SEQUENCE [LARGE SCALE GENOMIC DNA]</scope>
    <source>
        <strain evidence="9 10">Cb vi76</strain>
    </source>
</reference>
<evidence type="ECO:0000256" key="3">
    <source>
        <dbReference type="ARBA" id="ARBA00022827"/>
    </source>
</evidence>
<proteinExistence type="inferred from homology"/>
<dbReference type="InterPro" id="IPR036250">
    <property type="entry name" value="AcylCo_DH-like_C"/>
</dbReference>
<evidence type="ECO:0000256" key="5">
    <source>
        <dbReference type="SAM" id="MobiDB-lite"/>
    </source>
</evidence>
<dbReference type="InterPro" id="IPR052904">
    <property type="entry name" value="Acyl-CoA_dehydrogenase-like"/>
</dbReference>
<dbReference type="PANTHER" id="PTHR42707:SF3">
    <property type="entry name" value="ACYL-COA DEHYDROGENASE AIDB-RELATED"/>
    <property type="match status" value="1"/>
</dbReference>
<feature type="domain" description="Acyl-CoA oxidase/dehydrogenase middle" evidence="7">
    <location>
        <begin position="187"/>
        <end position="283"/>
    </location>
</feature>
<evidence type="ECO:0000256" key="4">
    <source>
        <dbReference type="RuleBase" id="RU362125"/>
    </source>
</evidence>
<accession>A0A084SHC8</accession>
<dbReference type="SUPFAM" id="SSF47203">
    <property type="entry name" value="Acyl-CoA dehydrogenase C-terminal domain-like"/>
    <property type="match status" value="1"/>
</dbReference>
<dbReference type="Gene3D" id="1.20.140.10">
    <property type="entry name" value="Butyryl-CoA Dehydrogenase, subunit A, domain 3"/>
    <property type="match status" value="1"/>
</dbReference>
<dbReference type="Gene3D" id="6.10.250.600">
    <property type="match status" value="1"/>
</dbReference>
<dbReference type="Pfam" id="PF00441">
    <property type="entry name" value="Acyl-CoA_dh_1"/>
    <property type="match status" value="1"/>
</dbReference>
<dbReference type="SUPFAM" id="SSF56645">
    <property type="entry name" value="Acyl-CoA dehydrogenase NM domain-like"/>
    <property type="match status" value="1"/>
</dbReference>
<dbReference type="Pfam" id="PF18158">
    <property type="entry name" value="AidB_N"/>
    <property type="match status" value="1"/>
</dbReference>
<dbReference type="PANTHER" id="PTHR42707">
    <property type="entry name" value="ACYL-COA DEHYDROGENASE"/>
    <property type="match status" value="1"/>
</dbReference>
<evidence type="ECO:0000313" key="10">
    <source>
        <dbReference type="Proteomes" id="UP000028547"/>
    </source>
</evidence>
<evidence type="ECO:0000256" key="2">
    <source>
        <dbReference type="ARBA" id="ARBA00022630"/>
    </source>
</evidence>